<dbReference type="SUPFAM" id="SSF52047">
    <property type="entry name" value="RNI-like"/>
    <property type="match status" value="1"/>
</dbReference>
<dbReference type="EMBL" id="JACTNZ010000010">
    <property type="protein sequence ID" value="KAG5530002.1"/>
    <property type="molecule type" value="Genomic_DNA"/>
</dbReference>
<dbReference type="AlphaFoldDB" id="A0AAV6INE6"/>
<dbReference type="InterPro" id="IPR032675">
    <property type="entry name" value="LRR_dom_sf"/>
</dbReference>
<protein>
    <submittedName>
        <fullName evidence="1">Uncharacterized protein</fullName>
    </submittedName>
</protein>
<dbReference type="Proteomes" id="UP000823749">
    <property type="component" value="Chromosome 10"/>
</dbReference>
<evidence type="ECO:0000313" key="1">
    <source>
        <dbReference type="EMBL" id="KAG5530002.1"/>
    </source>
</evidence>
<accession>A0AAV6INE6</accession>
<keyword evidence="2" id="KW-1185">Reference proteome</keyword>
<dbReference type="Gene3D" id="3.80.10.10">
    <property type="entry name" value="Ribonuclease Inhibitor"/>
    <property type="match status" value="1"/>
</dbReference>
<gene>
    <name evidence="1" type="ORF">RHGRI_030388</name>
</gene>
<proteinExistence type="predicted"/>
<comment type="caution">
    <text evidence="1">The sequence shown here is derived from an EMBL/GenBank/DDBJ whole genome shotgun (WGS) entry which is preliminary data.</text>
</comment>
<organism evidence="1 2">
    <name type="scientific">Rhododendron griersonianum</name>
    <dbReference type="NCBI Taxonomy" id="479676"/>
    <lineage>
        <taxon>Eukaryota</taxon>
        <taxon>Viridiplantae</taxon>
        <taxon>Streptophyta</taxon>
        <taxon>Embryophyta</taxon>
        <taxon>Tracheophyta</taxon>
        <taxon>Spermatophyta</taxon>
        <taxon>Magnoliopsida</taxon>
        <taxon>eudicotyledons</taxon>
        <taxon>Gunneridae</taxon>
        <taxon>Pentapetalae</taxon>
        <taxon>asterids</taxon>
        <taxon>Ericales</taxon>
        <taxon>Ericaceae</taxon>
        <taxon>Ericoideae</taxon>
        <taxon>Rhodoreae</taxon>
        <taxon>Rhododendron</taxon>
    </lineage>
</organism>
<sequence>MVDAFTGRELVFEARRFKKLKILRIQQFEQLDSMVVQEGSMPVLQKLTLCKCVELKLLPLGIDRLTQIEELLLYDMPVEFTNRLQKTNVNRAMVRHIHFIQSSVLQADGSWSRENLS</sequence>
<reference evidence="1" key="1">
    <citation type="submission" date="2020-08" db="EMBL/GenBank/DDBJ databases">
        <title>Plant Genome Project.</title>
        <authorList>
            <person name="Zhang R.-G."/>
        </authorList>
    </citation>
    <scope>NUCLEOTIDE SEQUENCE</scope>
    <source>
        <strain evidence="1">WSP0</strain>
        <tissue evidence="1">Leaf</tissue>
    </source>
</reference>
<evidence type="ECO:0000313" key="2">
    <source>
        <dbReference type="Proteomes" id="UP000823749"/>
    </source>
</evidence>
<name>A0AAV6INE6_9ERIC</name>